<protein>
    <submittedName>
        <fullName evidence="1">HAD family phosphatase</fullName>
    </submittedName>
</protein>
<sequence>MTASTPTTAHPELDAAILDYNGVIGLQPTTHQWLRLARTALCPEDDLPTFQHAFWNARPAYDAGRLSDLAYWATVLGHHPGARRLRELRDSDTDMWTSTDDRVVEVLEHTHASRLPLVLLSNAPRHLSKVLDRHPWRRLMTHALYSARLQVCKPEPAAYQHALNATGAAGPNRVLFVDDRADNCHAARRLGLRTLHYTGRSTDLAAALHPAN</sequence>
<gene>
    <name evidence="1" type="ORF">G3I46_24915</name>
</gene>
<dbReference type="RefSeq" id="WP_164141990.1">
    <property type="nucleotide sequence ID" value="NZ_JAAGMB010000543.1"/>
</dbReference>
<dbReference type="Gene3D" id="3.40.50.1000">
    <property type="entry name" value="HAD superfamily/HAD-like"/>
    <property type="match status" value="1"/>
</dbReference>
<dbReference type="Pfam" id="PF00702">
    <property type="entry name" value="Hydrolase"/>
    <property type="match status" value="1"/>
</dbReference>
<dbReference type="CDD" id="cd02603">
    <property type="entry name" value="HAD_sEH-N_like"/>
    <property type="match status" value="1"/>
</dbReference>
<evidence type="ECO:0000313" key="1">
    <source>
        <dbReference type="EMBL" id="NEB19695.1"/>
    </source>
</evidence>
<keyword evidence="2" id="KW-1185">Reference proteome</keyword>
<dbReference type="InterPro" id="IPR036412">
    <property type="entry name" value="HAD-like_sf"/>
</dbReference>
<dbReference type="PANTHER" id="PTHR43611">
    <property type="entry name" value="ALPHA-D-GLUCOSE 1-PHOSPHATE PHOSPHATASE"/>
    <property type="match status" value="1"/>
</dbReference>
<dbReference type="PANTHER" id="PTHR43611:SF3">
    <property type="entry name" value="FLAVIN MONONUCLEOTIDE HYDROLASE 1, CHLOROPLATIC"/>
    <property type="match status" value="1"/>
</dbReference>
<dbReference type="InterPro" id="IPR006439">
    <property type="entry name" value="HAD-SF_hydro_IA"/>
</dbReference>
<dbReference type="NCBIfam" id="TIGR01509">
    <property type="entry name" value="HAD-SF-IA-v3"/>
    <property type="match status" value="1"/>
</dbReference>
<accession>A0A6N9UPP7</accession>
<dbReference type="EMBL" id="JAAGMB010000543">
    <property type="protein sequence ID" value="NEB19695.1"/>
    <property type="molecule type" value="Genomic_DNA"/>
</dbReference>
<proteinExistence type="predicted"/>
<dbReference type="InterPro" id="IPR023214">
    <property type="entry name" value="HAD_sf"/>
</dbReference>
<name>A0A6N9UPP7_9ACTN</name>
<organism evidence="1 2">
    <name type="scientific">Streptomyces coelicoflavus</name>
    <dbReference type="NCBI Taxonomy" id="285562"/>
    <lineage>
        <taxon>Bacteria</taxon>
        <taxon>Bacillati</taxon>
        <taxon>Actinomycetota</taxon>
        <taxon>Actinomycetes</taxon>
        <taxon>Kitasatosporales</taxon>
        <taxon>Streptomycetaceae</taxon>
        <taxon>Streptomyces</taxon>
    </lineage>
</organism>
<comment type="caution">
    <text evidence="1">The sequence shown here is derived from an EMBL/GenBank/DDBJ whole genome shotgun (WGS) entry which is preliminary data.</text>
</comment>
<reference evidence="1 2" key="1">
    <citation type="submission" date="2020-01" db="EMBL/GenBank/DDBJ databases">
        <title>Insect and environment-associated Actinomycetes.</title>
        <authorList>
            <person name="Currrie C."/>
            <person name="Chevrette M."/>
            <person name="Carlson C."/>
            <person name="Stubbendieck R."/>
            <person name="Wendt-Pienkowski E."/>
        </authorList>
    </citation>
    <scope>NUCLEOTIDE SEQUENCE [LARGE SCALE GENOMIC DNA]</scope>
    <source>
        <strain evidence="1 2">SID14172</strain>
    </source>
</reference>
<dbReference type="Proteomes" id="UP000469545">
    <property type="component" value="Unassembled WGS sequence"/>
</dbReference>
<dbReference type="AlphaFoldDB" id="A0A6N9UPP7"/>
<evidence type="ECO:0000313" key="2">
    <source>
        <dbReference type="Proteomes" id="UP000469545"/>
    </source>
</evidence>
<dbReference type="SUPFAM" id="SSF56784">
    <property type="entry name" value="HAD-like"/>
    <property type="match status" value="1"/>
</dbReference>